<dbReference type="Proteomes" id="UP000192220">
    <property type="component" value="Unplaced"/>
</dbReference>
<dbReference type="RefSeq" id="XP_013856274.1">
    <property type="nucleotide sequence ID" value="XM_014000820.1"/>
</dbReference>
<keyword evidence="1" id="KW-1185">Reference proteome</keyword>
<dbReference type="OrthoDB" id="8959203at2759"/>
<gene>
    <name evidence="2" type="primary">LOC106512139</name>
</gene>
<dbReference type="GO" id="GO:0003676">
    <property type="term" value="F:nucleic acid binding"/>
    <property type="evidence" value="ECO:0007669"/>
    <property type="project" value="InterPro"/>
</dbReference>
<protein>
    <submittedName>
        <fullName evidence="2">Uncharacterized protein LOC106512139</fullName>
    </submittedName>
</protein>
<organism evidence="1 2">
    <name type="scientific">Austrofundulus limnaeus</name>
    <name type="common">Annual killifish</name>
    <dbReference type="NCBI Taxonomy" id="52670"/>
    <lineage>
        <taxon>Eukaryota</taxon>
        <taxon>Metazoa</taxon>
        <taxon>Chordata</taxon>
        <taxon>Craniata</taxon>
        <taxon>Vertebrata</taxon>
        <taxon>Euteleostomi</taxon>
        <taxon>Actinopterygii</taxon>
        <taxon>Neopterygii</taxon>
        <taxon>Teleostei</taxon>
        <taxon>Neoteleostei</taxon>
        <taxon>Acanthomorphata</taxon>
        <taxon>Ovalentaria</taxon>
        <taxon>Atherinomorphae</taxon>
        <taxon>Cyprinodontiformes</taxon>
        <taxon>Rivulidae</taxon>
        <taxon>Austrofundulus</taxon>
    </lineage>
</organism>
<dbReference type="AlphaFoldDB" id="A0A2I4ALA2"/>
<dbReference type="STRING" id="52670.A0A2I4ALA2"/>
<dbReference type="GO" id="GO:0008270">
    <property type="term" value="F:zinc ion binding"/>
    <property type="evidence" value="ECO:0007669"/>
    <property type="project" value="InterPro"/>
</dbReference>
<accession>A0A2I4ALA2</accession>
<feature type="non-terminal residue" evidence="2">
    <location>
        <position position="308"/>
    </location>
</feature>
<dbReference type="InParanoid" id="A0A2I4ALA2"/>
<dbReference type="InterPro" id="IPR036875">
    <property type="entry name" value="Znf_CCHC_sf"/>
</dbReference>
<dbReference type="KEGG" id="alim:106512139"/>
<evidence type="ECO:0000313" key="1">
    <source>
        <dbReference type="Proteomes" id="UP000192220"/>
    </source>
</evidence>
<dbReference type="PANTHER" id="PTHR46888:SF13">
    <property type="entry name" value="RIBONUCLEASE H"/>
    <property type="match status" value="1"/>
</dbReference>
<proteinExistence type="predicted"/>
<reference evidence="2" key="1">
    <citation type="submission" date="2025-08" db="UniProtKB">
        <authorList>
            <consortium name="RefSeq"/>
        </authorList>
    </citation>
    <scope>IDENTIFICATION</scope>
    <source>
        <strain evidence="2">Quisiro</strain>
    </source>
</reference>
<dbReference type="PANTHER" id="PTHR46888">
    <property type="entry name" value="ZINC KNUCKLE DOMAINCONTAINING PROTEIN-RELATED"/>
    <property type="match status" value="1"/>
</dbReference>
<dbReference type="SUPFAM" id="SSF47353">
    <property type="entry name" value="Retrovirus capsid dimerization domain-like"/>
    <property type="match status" value="1"/>
</dbReference>
<dbReference type="SUPFAM" id="SSF57756">
    <property type="entry name" value="Retrovirus zinc finger-like domains"/>
    <property type="match status" value="1"/>
</dbReference>
<name>A0A2I4ALA2_AUSLI</name>
<dbReference type="GeneID" id="106512139"/>
<sequence length="308" mass="33709">MSSFSREGDVQTESNSVSLLPDIVELEEFKNCLPDKITTYINEQKVVKVSDAAVLADDYILTHKDFVDKVGFKHFNHNTHKDSESFLKPSGLNRFNRSTVGREDRVCHFCHKRGHVRADCFLFKRGVKQGQFTPKGAGLAAPVRNVANIQESTSAVCAYLPFIREGFVSLPGSNKKVPVKILRDTGAVDSFICADVLSFSADSETGTCIPVKGMGLNVFSVPLHKVMLECELFQGEALLAVRPALPIEGISVILGNGLVGNRLWEDVAKLDVLSGVLSDLNQQNISEADESGNNFPDVFVACTVTRSM</sequence>
<evidence type="ECO:0000313" key="2">
    <source>
        <dbReference type="RefSeq" id="XP_013856274.1"/>
    </source>
</evidence>